<proteinExistence type="predicted"/>
<dbReference type="AlphaFoldDB" id="A0A0A2V1U9"/>
<dbReference type="RefSeq" id="XP_015703243.1">
    <property type="nucleotide sequence ID" value="XM_015847111.1"/>
</dbReference>
<evidence type="ECO:0000313" key="3">
    <source>
        <dbReference type="Proteomes" id="UP000002059"/>
    </source>
</evidence>
<sequence>MDAHWENNTASNPDLHRPVNQIGNPAATDDIMFPPRTNRAPIGPVNMMPEARQTRPNPPGAAELAGPEGGATLRV</sequence>
<accession>A0A0A2V1U9</accession>
<dbReference type="KEGG" id="pbl:PAAG_11464"/>
<dbReference type="VEuPathDB" id="FungiDB:PAAG_11464"/>
<dbReference type="GeneID" id="26970457"/>
<protein>
    <submittedName>
        <fullName evidence="2">Uncharacterized protein</fullName>
    </submittedName>
</protein>
<dbReference type="EMBL" id="KN293996">
    <property type="protein sequence ID" value="KGQ01746.1"/>
    <property type="molecule type" value="Genomic_DNA"/>
</dbReference>
<dbReference type="Proteomes" id="UP000002059">
    <property type="component" value="Partially assembled WGS sequence"/>
</dbReference>
<keyword evidence="3" id="KW-1185">Reference proteome</keyword>
<evidence type="ECO:0000313" key="2">
    <source>
        <dbReference type="EMBL" id="KGQ01746.1"/>
    </source>
</evidence>
<feature type="compositionally biased region" description="Polar residues" evidence="1">
    <location>
        <begin position="1"/>
        <end position="12"/>
    </location>
</feature>
<gene>
    <name evidence="2" type="ORF">PAAG_11464</name>
</gene>
<reference evidence="2 3" key="1">
    <citation type="journal article" date="2011" name="PLoS Genet.">
        <title>Comparative genomic analysis of human fungal pathogens causing paracoccidioidomycosis.</title>
        <authorList>
            <person name="Desjardins C.A."/>
            <person name="Champion M.D."/>
            <person name="Holder J.W."/>
            <person name="Muszewska A."/>
            <person name="Goldberg J."/>
            <person name="Bailao A.M."/>
            <person name="Brigido M.M."/>
            <person name="Ferreira M.E."/>
            <person name="Garcia A.M."/>
            <person name="Grynberg M."/>
            <person name="Gujja S."/>
            <person name="Heiman D.I."/>
            <person name="Henn M.R."/>
            <person name="Kodira C.D."/>
            <person name="Leon-Narvaez H."/>
            <person name="Longo L.V."/>
            <person name="Ma L.J."/>
            <person name="Malavazi I."/>
            <person name="Matsuo A.L."/>
            <person name="Morais F.V."/>
            <person name="Pereira M."/>
            <person name="Rodriguez-Brito S."/>
            <person name="Sakthikumar S."/>
            <person name="Salem-Izacc S.M."/>
            <person name="Sykes S.M."/>
            <person name="Teixeira M.M."/>
            <person name="Vallejo M.C."/>
            <person name="Walter M.E."/>
            <person name="Yandava C."/>
            <person name="Young S."/>
            <person name="Zeng Q."/>
            <person name="Zucker J."/>
            <person name="Felipe M.S."/>
            <person name="Goldman G.H."/>
            <person name="Haas B.J."/>
            <person name="McEwen J.G."/>
            <person name="Nino-Vega G."/>
            <person name="Puccia R."/>
            <person name="San-Blas G."/>
            <person name="Soares C.M."/>
            <person name="Birren B.W."/>
            <person name="Cuomo C.A."/>
        </authorList>
    </citation>
    <scope>NUCLEOTIDE SEQUENCE [LARGE SCALE GENOMIC DNA]</scope>
    <source>
        <strain evidence="3">ATCC MYA-826 / Pb01</strain>
    </source>
</reference>
<evidence type="ECO:0000256" key="1">
    <source>
        <dbReference type="SAM" id="MobiDB-lite"/>
    </source>
</evidence>
<feature type="region of interest" description="Disordered" evidence="1">
    <location>
        <begin position="1"/>
        <end position="75"/>
    </location>
</feature>
<organism evidence="2 3">
    <name type="scientific">Paracoccidioides lutzii (strain ATCC MYA-826 / Pb01)</name>
    <name type="common">Paracoccidioides brasiliensis</name>
    <dbReference type="NCBI Taxonomy" id="502779"/>
    <lineage>
        <taxon>Eukaryota</taxon>
        <taxon>Fungi</taxon>
        <taxon>Dikarya</taxon>
        <taxon>Ascomycota</taxon>
        <taxon>Pezizomycotina</taxon>
        <taxon>Eurotiomycetes</taxon>
        <taxon>Eurotiomycetidae</taxon>
        <taxon>Onygenales</taxon>
        <taxon>Ajellomycetaceae</taxon>
        <taxon>Paracoccidioides</taxon>
    </lineage>
</organism>
<dbReference type="HOGENOM" id="CLU_2671721_0_0_1"/>
<name>A0A0A2V1U9_PARBA</name>